<evidence type="ECO:0000313" key="7">
    <source>
        <dbReference type="EMBL" id="CEK81243.1"/>
    </source>
</evidence>
<organism evidence="6">
    <name type="scientific">Arion vulgaris</name>
    <dbReference type="NCBI Taxonomy" id="1028688"/>
    <lineage>
        <taxon>Eukaryota</taxon>
        <taxon>Metazoa</taxon>
        <taxon>Spiralia</taxon>
        <taxon>Lophotrochozoa</taxon>
        <taxon>Mollusca</taxon>
        <taxon>Gastropoda</taxon>
        <taxon>Heterobranchia</taxon>
        <taxon>Euthyneura</taxon>
        <taxon>Panpulmonata</taxon>
        <taxon>Eupulmonata</taxon>
        <taxon>Stylommatophora</taxon>
        <taxon>Helicina</taxon>
        <taxon>Arionoidea</taxon>
        <taxon>Arionidae</taxon>
        <taxon>Arion</taxon>
    </lineage>
</organism>
<reference evidence="6" key="1">
    <citation type="submission" date="2014-12" db="EMBL/GenBank/DDBJ databases">
        <title>Insight into the proteome of Arion vulgaris.</title>
        <authorList>
            <person name="Aradska J."/>
            <person name="Bulat T."/>
            <person name="Smidak R."/>
            <person name="Sarate P."/>
            <person name="Gangsoo J."/>
            <person name="Sialana F."/>
            <person name="Bilban M."/>
            <person name="Lubec G."/>
        </authorList>
    </citation>
    <scope>NUCLEOTIDE SEQUENCE</scope>
    <source>
        <tissue evidence="6">Skin</tissue>
    </source>
</reference>
<dbReference type="GO" id="GO:0019915">
    <property type="term" value="P:lipid storage"/>
    <property type="evidence" value="ECO:0007669"/>
    <property type="project" value="TreeGrafter"/>
</dbReference>
<dbReference type="PANTHER" id="PTHR14024">
    <property type="entry name" value="PERILIPIN"/>
    <property type="match status" value="1"/>
</dbReference>
<dbReference type="Pfam" id="PF03036">
    <property type="entry name" value="Perilipin"/>
    <property type="match status" value="1"/>
</dbReference>
<feature type="region of interest" description="Disordered" evidence="5">
    <location>
        <begin position="187"/>
        <end position="219"/>
    </location>
</feature>
<feature type="compositionally biased region" description="Basic and acidic residues" evidence="5">
    <location>
        <begin position="199"/>
        <end position="213"/>
    </location>
</feature>
<feature type="region of interest" description="Disordered" evidence="5">
    <location>
        <begin position="401"/>
        <end position="425"/>
    </location>
</feature>
<evidence type="ECO:0008006" key="8">
    <source>
        <dbReference type="Google" id="ProtNLM"/>
    </source>
</evidence>
<dbReference type="PANTHER" id="PTHR14024:SF49">
    <property type="entry name" value="LIPID STORAGE DROPLETS SURFACE-BINDING PROTEIN 1"/>
    <property type="match status" value="1"/>
</dbReference>
<protein>
    <recommendedName>
        <fullName evidence="8">Perilipin</fullName>
    </recommendedName>
</protein>
<dbReference type="AlphaFoldDB" id="A0A0B7AKY7"/>
<dbReference type="GO" id="GO:0005811">
    <property type="term" value="C:lipid droplet"/>
    <property type="evidence" value="ECO:0007669"/>
    <property type="project" value="UniProtKB-SubCell"/>
</dbReference>
<evidence type="ECO:0000313" key="6">
    <source>
        <dbReference type="EMBL" id="CEK81242.1"/>
    </source>
</evidence>
<evidence type="ECO:0000256" key="1">
    <source>
        <dbReference type="ARBA" id="ARBA00004502"/>
    </source>
</evidence>
<evidence type="ECO:0000256" key="5">
    <source>
        <dbReference type="SAM" id="MobiDB-lite"/>
    </source>
</evidence>
<keyword evidence="3" id="KW-0551">Lipid droplet</keyword>
<evidence type="ECO:0000256" key="2">
    <source>
        <dbReference type="ARBA" id="ARBA00006311"/>
    </source>
</evidence>
<evidence type="ECO:0000256" key="4">
    <source>
        <dbReference type="PIRNR" id="PIRNR036881"/>
    </source>
</evidence>
<gene>
    <name evidence="6" type="primary">ORF125025</name>
    <name evidence="7" type="synonym">ORF125031</name>
</gene>
<dbReference type="InterPro" id="IPR004279">
    <property type="entry name" value="Perilipin"/>
</dbReference>
<dbReference type="EMBL" id="HACG01034378">
    <property type="protein sequence ID" value="CEK81243.1"/>
    <property type="molecule type" value="Transcribed_RNA"/>
</dbReference>
<evidence type="ECO:0000256" key="3">
    <source>
        <dbReference type="ARBA" id="ARBA00022677"/>
    </source>
</evidence>
<dbReference type="Gene3D" id="1.20.120.340">
    <property type="entry name" value="Flagellar protein FliS"/>
    <property type="match status" value="1"/>
</dbReference>
<dbReference type="PIRSF" id="PIRSF036881">
    <property type="entry name" value="PAT"/>
    <property type="match status" value="1"/>
</dbReference>
<sequence>MPSDEQFLNKLGEIPVLNDGWNTALSYYARVKDYNSLTKFALDATESGVKKAAAISTPVISHFQPQIDSVNDYACNTLEAIEKKYPVVKQPSKEIKEACVEYVQPVVGRVKPVVTYVQGVVDNSKKKVERVKTCGTNLVAGARDLGVNTVSSAVNVTLNTPPGRLMTRTVDGVLSFSEGLVDKYIPEEPLEESASEGDDSSKGSTETDEKVEAMEEMEPSPQRVVIHFRTVSKKLRERMFKRAMRDFRNAKVRTGETIGKLHSAVDLIDYAKTNLEAVRGKVEDLWTQIVDTDEKPKENNESSASSVEERIVLVGRTLAHQLRSGISALEKASNEAGQFVRHPITKSHEFTDFVYHLSSDFKNISTERIRSSLQAIQTKLKATIDNVDWMAVDIEMDGINMEEDNSSSTEVSEEETDTTTVENHI</sequence>
<dbReference type="EMBL" id="HACG01034377">
    <property type="protein sequence ID" value="CEK81242.1"/>
    <property type="molecule type" value="Transcribed_RNA"/>
</dbReference>
<name>A0A0B7AKY7_9EUPU</name>
<dbReference type="SUPFAM" id="SSF109775">
    <property type="entry name" value="Mannose-6-phosphate receptor binding protein 1 (Tip47), C-terminal domain"/>
    <property type="match status" value="1"/>
</dbReference>
<feature type="compositionally biased region" description="Acidic residues" evidence="5">
    <location>
        <begin position="188"/>
        <end position="198"/>
    </location>
</feature>
<dbReference type="GO" id="GO:0005829">
    <property type="term" value="C:cytosol"/>
    <property type="evidence" value="ECO:0007669"/>
    <property type="project" value="TreeGrafter"/>
</dbReference>
<dbReference type="GO" id="GO:0010890">
    <property type="term" value="P:positive regulation of triglyceride storage"/>
    <property type="evidence" value="ECO:0007669"/>
    <property type="project" value="TreeGrafter"/>
</dbReference>
<proteinExistence type="inferred from homology"/>
<comment type="similarity">
    <text evidence="2 4">Belongs to the perilipin family.</text>
</comment>
<comment type="subcellular location">
    <subcellularLocation>
        <location evidence="1">Lipid droplet</location>
    </subcellularLocation>
</comment>
<feature type="compositionally biased region" description="Acidic residues" evidence="5">
    <location>
        <begin position="401"/>
        <end position="417"/>
    </location>
</feature>
<accession>A0A0B7AKY7</accession>